<dbReference type="Proteomes" id="UP000479043">
    <property type="component" value="Unassembled WGS sequence"/>
</dbReference>
<proteinExistence type="predicted"/>
<evidence type="ECO:0000313" key="1">
    <source>
        <dbReference type="EMBL" id="MYM57125.1"/>
    </source>
</evidence>
<comment type="caution">
    <text evidence="1">The sequence shown here is derived from an EMBL/GenBank/DDBJ whole genome shotgun (WGS) entry which is preliminary data.</text>
</comment>
<sequence length="127" mass="13628">MRLIARLLPRTLLLLALVLVGTVPDGTMRQAGPDGIRLVLCTSDGTREVWLTEDGDTIPVDAENGKGGKHERHCVQVALIAQNAPVPQPVPVELALLFADLARPDHQTLHRQIAGGARRARAPPVSV</sequence>
<reference evidence="1 2" key="1">
    <citation type="submission" date="2020-01" db="EMBL/GenBank/DDBJ databases">
        <authorList>
            <person name="Chen S."/>
        </authorList>
    </citation>
    <scope>NUCLEOTIDE SEQUENCE [LARGE SCALE GENOMIC DNA]</scope>
    <source>
        <strain evidence="1 2">GS-10</strain>
    </source>
</reference>
<dbReference type="AlphaFoldDB" id="A0A6L8LML5"/>
<dbReference type="Pfam" id="PF11162">
    <property type="entry name" value="DUF2946"/>
    <property type="match status" value="1"/>
</dbReference>
<dbReference type="RefSeq" id="WP_160975035.1">
    <property type="nucleotide sequence ID" value="NZ_WWEN01000009.1"/>
</dbReference>
<protein>
    <submittedName>
        <fullName evidence="1">Uncharacterized protein</fullName>
    </submittedName>
</protein>
<dbReference type="InterPro" id="IPR021333">
    <property type="entry name" value="DUF2946"/>
</dbReference>
<dbReference type="EMBL" id="WWEN01000009">
    <property type="protein sequence ID" value="MYM57125.1"/>
    <property type="molecule type" value="Genomic_DNA"/>
</dbReference>
<gene>
    <name evidence="1" type="ORF">GR167_17545</name>
</gene>
<keyword evidence="2" id="KW-1185">Reference proteome</keyword>
<accession>A0A6L8LML5</accession>
<evidence type="ECO:0000313" key="2">
    <source>
        <dbReference type="Proteomes" id="UP000479043"/>
    </source>
</evidence>
<name>A0A6L8LML5_9RHOB</name>
<organism evidence="1 2">
    <name type="scientific">Thalassovita mangrovi</name>
    <dbReference type="NCBI Taxonomy" id="2692236"/>
    <lineage>
        <taxon>Bacteria</taxon>
        <taxon>Pseudomonadati</taxon>
        <taxon>Pseudomonadota</taxon>
        <taxon>Alphaproteobacteria</taxon>
        <taxon>Rhodobacterales</taxon>
        <taxon>Roseobacteraceae</taxon>
        <taxon>Thalassovita</taxon>
    </lineage>
</organism>